<feature type="region of interest" description="Disordered" evidence="1">
    <location>
        <begin position="130"/>
        <end position="164"/>
    </location>
</feature>
<sequence>MVSKIQRLVSIYLFSTIITTSSIHGVSPMVIKEVLPSVELSPPDYQALLGQINIDLPNDHLNSVYSEANNTDLDDPLIVDSQQQRMSRVDIDLISEGDKPKFYRIRIPRSPQHFSGGKHYGYGSGTKAHTNFGFGRPGHHGSQAIPPRENYDLGGLKPQPRSRQ</sequence>
<reference evidence="2 3" key="1">
    <citation type="submission" date="2015-12" db="EMBL/GenBank/DDBJ databases">
        <title>The genome of Folsomia candida.</title>
        <authorList>
            <person name="Faddeeva A."/>
            <person name="Derks M.F."/>
            <person name="Anvar Y."/>
            <person name="Smit S."/>
            <person name="Van Straalen N."/>
            <person name="Roelofs D."/>
        </authorList>
    </citation>
    <scope>NUCLEOTIDE SEQUENCE [LARGE SCALE GENOMIC DNA]</scope>
    <source>
        <strain evidence="2 3">VU population</strain>
        <tissue evidence="2">Whole body</tissue>
    </source>
</reference>
<dbReference type="Proteomes" id="UP000198287">
    <property type="component" value="Unassembled WGS sequence"/>
</dbReference>
<protein>
    <submittedName>
        <fullName evidence="2">Uncharacterized protein</fullName>
    </submittedName>
</protein>
<dbReference type="AlphaFoldDB" id="A0A226EHK1"/>
<name>A0A226EHK1_FOLCA</name>
<evidence type="ECO:0000313" key="3">
    <source>
        <dbReference type="Proteomes" id="UP000198287"/>
    </source>
</evidence>
<evidence type="ECO:0000313" key="2">
    <source>
        <dbReference type="EMBL" id="OXA57173.1"/>
    </source>
</evidence>
<accession>A0A226EHK1</accession>
<gene>
    <name evidence="2" type="ORF">Fcan01_06662</name>
</gene>
<evidence type="ECO:0000256" key="1">
    <source>
        <dbReference type="SAM" id="MobiDB-lite"/>
    </source>
</evidence>
<proteinExistence type="predicted"/>
<comment type="caution">
    <text evidence="2">The sequence shown here is derived from an EMBL/GenBank/DDBJ whole genome shotgun (WGS) entry which is preliminary data.</text>
</comment>
<dbReference type="EMBL" id="LNIX01000003">
    <property type="protein sequence ID" value="OXA57173.1"/>
    <property type="molecule type" value="Genomic_DNA"/>
</dbReference>
<keyword evidence="3" id="KW-1185">Reference proteome</keyword>
<organism evidence="2 3">
    <name type="scientific">Folsomia candida</name>
    <name type="common">Springtail</name>
    <dbReference type="NCBI Taxonomy" id="158441"/>
    <lineage>
        <taxon>Eukaryota</taxon>
        <taxon>Metazoa</taxon>
        <taxon>Ecdysozoa</taxon>
        <taxon>Arthropoda</taxon>
        <taxon>Hexapoda</taxon>
        <taxon>Collembola</taxon>
        <taxon>Entomobryomorpha</taxon>
        <taxon>Isotomoidea</taxon>
        <taxon>Isotomidae</taxon>
        <taxon>Proisotominae</taxon>
        <taxon>Folsomia</taxon>
    </lineage>
</organism>